<dbReference type="RefSeq" id="YP_009206439.1">
    <property type="nucleotide sequence ID" value="NC_028887.1"/>
</dbReference>
<dbReference type="KEGG" id="vg:26632875"/>
<name>A0A0K2D0Z5_9CAUD</name>
<protein>
    <submittedName>
        <fullName evidence="1">Uncharacterized protein</fullName>
    </submittedName>
</protein>
<accession>A0A0K2D0Z5</accession>
<keyword evidence="2" id="KW-1185">Reference proteome</keyword>
<organism evidence="1 2">
    <name type="scientific">Bacillus phage AvesoBmore</name>
    <dbReference type="NCBI Taxonomy" id="1698451"/>
    <lineage>
        <taxon>Viruses</taxon>
        <taxon>Duplodnaviria</taxon>
        <taxon>Heunggongvirae</taxon>
        <taxon>Uroviricota</taxon>
        <taxon>Caudoviricetes</taxon>
        <taxon>Herelleviridae</taxon>
        <taxon>Bastillevirinae</taxon>
        <taxon>Bequatrovirus</taxon>
        <taxon>Bequatrovirus avesobmore</taxon>
    </lineage>
</organism>
<evidence type="ECO:0000313" key="1">
    <source>
        <dbReference type="EMBL" id="ALA13276.1"/>
    </source>
</evidence>
<sequence length="60" mass="7430">MYTKSKGGDNMKRQELVKERYEVIDKLKNKELTQKEENSLRLKKYYLEQELIYRNNPRFT</sequence>
<dbReference type="EMBL" id="KT307976">
    <property type="protein sequence ID" value="ALA13276.1"/>
    <property type="molecule type" value="Genomic_DNA"/>
</dbReference>
<evidence type="ECO:0000313" key="2">
    <source>
        <dbReference type="Proteomes" id="UP000204647"/>
    </source>
</evidence>
<gene>
    <name evidence="1" type="ORF">AVESOBMORE_84</name>
</gene>
<proteinExistence type="predicted"/>
<reference evidence="1 2" key="1">
    <citation type="journal article" date="2015" name="Genome Announc.">
        <title>Genome Sequences of Two Bacillus cereus Group Bacteriophages, Eyuki and AvesoBmore.</title>
        <authorList>
            <person name="Erill I."/>
            <person name="Caruso S.M."/>
        </authorList>
    </citation>
    <scope>NUCLEOTIDE SEQUENCE [LARGE SCALE GENOMIC DNA]</scope>
</reference>
<dbReference type="Proteomes" id="UP000204647">
    <property type="component" value="Segment"/>
</dbReference>
<dbReference type="GeneID" id="26632875"/>